<evidence type="ECO:0000259" key="2">
    <source>
        <dbReference type="Pfam" id="PF00849"/>
    </source>
</evidence>
<proteinExistence type="inferred from homology"/>
<dbReference type="AlphaFoldDB" id="A0A1Y2BZM4"/>
<dbReference type="STRING" id="329046.A0A1Y2BZM4"/>
<dbReference type="PROSITE" id="PS01129">
    <property type="entry name" value="PSI_RLU"/>
    <property type="match status" value="1"/>
</dbReference>
<organism evidence="3 4">
    <name type="scientific">Rhizoclosmatium globosum</name>
    <dbReference type="NCBI Taxonomy" id="329046"/>
    <lineage>
        <taxon>Eukaryota</taxon>
        <taxon>Fungi</taxon>
        <taxon>Fungi incertae sedis</taxon>
        <taxon>Chytridiomycota</taxon>
        <taxon>Chytridiomycota incertae sedis</taxon>
        <taxon>Chytridiomycetes</taxon>
        <taxon>Chytridiales</taxon>
        <taxon>Chytriomycetaceae</taxon>
        <taxon>Rhizoclosmatium</taxon>
    </lineage>
</organism>
<feature type="domain" description="Pseudouridine synthase RsuA/RluA-like" evidence="2">
    <location>
        <begin position="2"/>
        <end position="155"/>
    </location>
</feature>
<dbReference type="OrthoDB" id="428658at2759"/>
<dbReference type="InterPro" id="IPR020103">
    <property type="entry name" value="PsdUridine_synth_cat_dom_sf"/>
</dbReference>
<name>A0A1Y2BZM4_9FUNG</name>
<dbReference type="GO" id="GO:0009982">
    <property type="term" value="F:pseudouridine synthase activity"/>
    <property type="evidence" value="ECO:0007669"/>
    <property type="project" value="InterPro"/>
</dbReference>
<dbReference type="GO" id="GO:0000455">
    <property type="term" value="P:enzyme-directed rRNA pseudouridine synthesis"/>
    <property type="evidence" value="ECO:0007669"/>
    <property type="project" value="TreeGrafter"/>
</dbReference>
<protein>
    <submittedName>
        <fullName evidence="3">Pseudouridine synthase</fullName>
    </submittedName>
</protein>
<reference evidence="3 4" key="1">
    <citation type="submission" date="2016-07" db="EMBL/GenBank/DDBJ databases">
        <title>Pervasive Adenine N6-methylation of Active Genes in Fungi.</title>
        <authorList>
            <consortium name="DOE Joint Genome Institute"/>
            <person name="Mondo S.J."/>
            <person name="Dannebaum R.O."/>
            <person name="Kuo R.C."/>
            <person name="Labutti K."/>
            <person name="Haridas S."/>
            <person name="Kuo A."/>
            <person name="Salamov A."/>
            <person name="Ahrendt S.R."/>
            <person name="Lipzen A."/>
            <person name="Sullivan W."/>
            <person name="Andreopoulos W.B."/>
            <person name="Clum A."/>
            <person name="Lindquist E."/>
            <person name="Daum C."/>
            <person name="Ramamoorthy G.K."/>
            <person name="Gryganskyi A."/>
            <person name="Culley D."/>
            <person name="Magnuson J.K."/>
            <person name="James T.Y."/>
            <person name="O'Malley M.A."/>
            <person name="Stajich J.E."/>
            <person name="Spatafora J.W."/>
            <person name="Visel A."/>
            <person name="Grigoriev I.V."/>
        </authorList>
    </citation>
    <scope>NUCLEOTIDE SEQUENCE [LARGE SCALE GENOMIC DNA]</scope>
    <source>
        <strain evidence="3 4">JEL800</strain>
    </source>
</reference>
<dbReference type="CDD" id="cd02869">
    <property type="entry name" value="PseudoU_synth_RluA_like"/>
    <property type="match status" value="1"/>
</dbReference>
<dbReference type="GO" id="GO:0003723">
    <property type="term" value="F:RNA binding"/>
    <property type="evidence" value="ECO:0007669"/>
    <property type="project" value="InterPro"/>
</dbReference>
<keyword evidence="4" id="KW-1185">Reference proteome</keyword>
<evidence type="ECO:0000313" key="4">
    <source>
        <dbReference type="Proteomes" id="UP000193642"/>
    </source>
</evidence>
<dbReference type="InterPro" id="IPR050188">
    <property type="entry name" value="RluA_PseudoU_synthase"/>
</dbReference>
<evidence type="ECO:0000313" key="3">
    <source>
        <dbReference type="EMBL" id="ORY40176.1"/>
    </source>
</evidence>
<dbReference type="InterPro" id="IPR006224">
    <property type="entry name" value="PsdUridine_synth_RluA-like_CS"/>
</dbReference>
<dbReference type="SUPFAM" id="SSF55120">
    <property type="entry name" value="Pseudouridine synthase"/>
    <property type="match status" value="1"/>
</dbReference>
<evidence type="ECO:0000256" key="1">
    <source>
        <dbReference type="ARBA" id="ARBA00010876"/>
    </source>
</evidence>
<dbReference type="InterPro" id="IPR006145">
    <property type="entry name" value="PsdUridine_synth_RsuA/RluA"/>
</dbReference>
<dbReference type="EMBL" id="MCGO01000036">
    <property type="protein sequence ID" value="ORY40176.1"/>
    <property type="molecule type" value="Genomic_DNA"/>
</dbReference>
<dbReference type="Gene3D" id="3.30.2350.10">
    <property type="entry name" value="Pseudouridine synthase"/>
    <property type="match status" value="1"/>
</dbReference>
<comment type="caution">
    <text evidence="3">The sequence shown here is derived from an EMBL/GenBank/DDBJ whole genome shotgun (WGS) entry which is preliminary data.</text>
</comment>
<dbReference type="PANTHER" id="PTHR21600">
    <property type="entry name" value="MITOCHONDRIAL RNA PSEUDOURIDINE SYNTHASE"/>
    <property type="match status" value="1"/>
</dbReference>
<comment type="similarity">
    <text evidence="1">Belongs to the pseudouridine synthase RluA family.</text>
</comment>
<accession>A0A1Y2BZM4</accession>
<dbReference type="Pfam" id="PF00849">
    <property type="entry name" value="PseudoU_synth_2"/>
    <property type="match status" value="1"/>
</dbReference>
<gene>
    <name evidence="3" type="ORF">BCR33DRAFT_371428</name>
</gene>
<dbReference type="PANTHER" id="PTHR21600:SF87">
    <property type="entry name" value="RNA PSEUDOURIDYLATE SYNTHASE DOMAIN-CONTAINING PROTEIN 1"/>
    <property type="match status" value="1"/>
</dbReference>
<sequence length="245" mass="27123">MPVQSGSKVSQSIADMLHLLQFSNPEPPRLVHRLDKDTTGCLVLARTRDAATRLSTLFSDDSEDCVLQKKYQAVVCGTPSENSGRITTGIIQVGVPPREKLSVIEWHESDDLPDNKNAVKKAVSDFKILAKQKHVSHLELSPATGRKHQLRLHCAEFLKTPILGDYKYGPGCPKQLRSAFGNIKTVPIHLHMYEISIRDWYGEGKNLCVQAPLPAHFTRTLKTFNLGGKSSGDQDAVKAVDENSE</sequence>
<dbReference type="Proteomes" id="UP000193642">
    <property type="component" value="Unassembled WGS sequence"/>
</dbReference>